<feature type="transmembrane region" description="Helical" evidence="1">
    <location>
        <begin position="12"/>
        <end position="38"/>
    </location>
</feature>
<dbReference type="EMBL" id="GEGO01000182">
    <property type="protein sequence ID" value="JAR95222.1"/>
    <property type="molecule type" value="Transcribed_RNA"/>
</dbReference>
<proteinExistence type="predicted"/>
<accession>A0A147BXG3</accession>
<evidence type="ECO:0000313" key="2">
    <source>
        <dbReference type="EMBL" id="JAR95222.1"/>
    </source>
</evidence>
<keyword evidence="1" id="KW-0472">Membrane</keyword>
<name>A0A147BXG3_IXORI</name>
<reference evidence="2" key="1">
    <citation type="journal article" date="2018" name="PLoS Negl. Trop. Dis.">
        <title>Sialome diversity of ticks revealed by RNAseq of single tick salivary glands.</title>
        <authorList>
            <person name="Perner J."/>
            <person name="Kropackova S."/>
            <person name="Kopacek P."/>
            <person name="Ribeiro J.M."/>
        </authorList>
    </citation>
    <scope>NUCLEOTIDE SEQUENCE</scope>
    <source>
        <strain evidence="2">Siblings of single egg batch collected in Ceske Budejovice</strain>
        <tissue evidence="2">Salivary glands</tissue>
    </source>
</reference>
<sequence length="93" mass="10937">MNHPILKTFEVVVFVTFITITAAGNRHFLFYIIFRFFLGDVSPSKDEKEYVAYDTRLVVNIERGHLSERIAPFYGDFGSSFRISNYFHFFIVI</sequence>
<keyword evidence="1" id="KW-1133">Transmembrane helix</keyword>
<dbReference type="AlphaFoldDB" id="A0A147BXG3"/>
<protein>
    <submittedName>
        <fullName evidence="2">Putative secreted protein</fullName>
    </submittedName>
</protein>
<evidence type="ECO:0000256" key="1">
    <source>
        <dbReference type="SAM" id="Phobius"/>
    </source>
</evidence>
<keyword evidence="1" id="KW-0812">Transmembrane</keyword>
<organism evidence="2">
    <name type="scientific">Ixodes ricinus</name>
    <name type="common">Common tick</name>
    <name type="synonym">Acarus ricinus</name>
    <dbReference type="NCBI Taxonomy" id="34613"/>
    <lineage>
        <taxon>Eukaryota</taxon>
        <taxon>Metazoa</taxon>
        <taxon>Ecdysozoa</taxon>
        <taxon>Arthropoda</taxon>
        <taxon>Chelicerata</taxon>
        <taxon>Arachnida</taxon>
        <taxon>Acari</taxon>
        <taxon>Parasitiformes</taxon>
        <taxon>Ixodida</taxon>
        <taxon>Ixodoidea</taxon>
        <taxon>Ixodidae</taxon>
        <taxon>Ixodinae</taxon>
        <taxon>Ixodes</taxon>
    </lineage>
</organism>